<accession>A0A1J5IXI7</accession>
<name>A0A1J5IXI7_9BACT</name>
<organism evidence="1 2">
    <name type="scientific">Candidatus Wirthbacteria bacterium CG2_30_54_11</name>
    <dbReference type="NCBI Taxonomy" id="1817892"/>
    <lineage>
        <taxon>Bacteria</taxon>
        <taxon>Candidatus Wirthbacteria</taxon>
    </lineage>
</organism>
<comment type="caution">
    <text evidence="1">The sequence shown here is derived from an EMBL/GenBank/DDBJ whole genome shotgun (WGS) entry which is preliminary data.</text>
</comment>
<reference evidence="1 2" key="1">
    <citation type="journal article" date="2016" name="Environ. Microbiol.">
        <title>Genomic resolution of a cold subsurface aquifer community provides metabolic insights for novel microbes adapted to high CO concentrations.</title>
        <authorList>
            <person name="Probst A.J."/>
            <person name="Castelle C.J."/>
            <person name="Singh A."/>
            <person name="Brown C.T."/>
            <person name="Anantharaman K."/>
            <person name="Sharon I."/>
            <person name="Hug L.A."/>
            <person name="Burstein D."/>
            <person name="Emerson J.B."/>
            <person name="Thomas B.C."/>
            <person name="Banfield J.F."/>
        </authorList>
    </citation>
    <scope>NUCLEOTIDE SEQUENCE [LARGE SCALE GENOMIC DNA]</scope>
    <source>
        <strain evidence="1">CG2_30_54_11</strain>
    </source>
</reference>
<evidence type="ECO:0000313" key="1">
    <source>
        <dbReference type="EMBL" id="OIP99146.1"/>
    </source>
</evidence>
<gene>
    <name evidence="1" type="ORF">AUK40_00930</name>
</gene>
<dbReference type="Gene3D" id="3.40.50.1000">
    <property type="entry name" value="HAD superfamily/HAD-like"/>
    <property type="match status" value="1"/>
</dbReference>
<dbReference type="STRING" id="1817892.AUK40_00930"/>
<evidence type="ECO:0008006" key="3">
    <source>
        <dbReference type="Google" id="ProtNLM"/>
    </source>
</evidence>
<evidence type="ECO:0000313" key="2">
    <source>
        <dbReference type="Proteomes" id="UP000183245"/>
    </source>
</evidence>
<dbReference type="EMBL" id="MNZT01000017">
    <property type="protein sequence ID" value="OIP99146.1"/>
    <property type="molecule type" value="Genomic_DNA"/>
</dbReference>
<proteinExistence type="predicted"/>
<dbReference type="Proteomes" id="UP000183245">
    <property type="component" value="Unassembled WGS sequence"/>
</dbReference>
<dbReference type="InterPro" id="IPR023214">
    <property type="entry name" value="HAD_sf"/>
</dbReference>
<protein>
    <recommendedName>
        <fullName evidence="3">HAD family hydrolase</fullName>
    </recommendedName>
</protein>
<dbReference type="AlphaFoldDB" id="A0A1J5IXI7"/>
<sequence>MSTKKNLIVVDFDWTIFDLRILTEAMEASLGAYGLSPELFKATFAQAKDNPEGYYDRETHISAILQKAGRVEDELRTEIMGDWADLVTDLSASAFDAVEFVSFKMALPGCEVVILTYGEQIFQKSKVDASGVGEMVSSVFFTSALDGKEQRLREFLDRYERVVSINDAVEPNDSFLRTFKPEVEAGRFLILEMQREYKNAAKKRAVPIDGIVPVIDLGEGTVQVIRDFLDQRSK</sequence>